<dbReference type="EMBL" id="CAKLBY020000195">
    <property type="protein sequence ID" value="CAK7933788.1"/>
    <property type="molecule type" value="Genomic_DNA"/>
</dbReference>
<dbReference type="SUPFAM" id="SSF54160">
    <property type="entry name" value="Chromo domain-like"/>
    <property type="match status" value="1"/>
</dbReference>
<name>A0AAV1UJE0_9STRA</name>
<proteinExistence type="predicted"/>
<feature type="compositionally biased region" description="Basic and acidic residues" evidence="1">
    <location>
        <begin position="59"/>
        <end position="74"/>
    </location>
</feature>
<sequence>MRMHPKFYVGRLPPNYQYEPVSRGEQHLRGREPRPSSSGPVSTSQSGRLSKRPAQAVERCPDELQSARRKENESNLRSQVVRAKTRHDRPNDRAPMNCNYPLQDHGASNAESVHEPGHRVTVPLYGSAPEHQKDSTLEPDQVVPPPPHPLVDSAGDQRFLVRRILNHRDVNGVRTSYLVRWRGYPPAWDRWVDVLGLVKQYDETDPLRSKNGRKQDLPEREYRDCKVSFLSAISEEMRSLQ</sequence>
<feature type="compositionally biased region" description="Low complexity" evidence="1">
    <location>
        <begin position="35"/>
        <end position="46"/>
    </location>
</feature>
<dbReference type="InterPro" id="IPR000953">
    <property type="entry name" value="Chromo/chromo_shadow_dom"/>
</dbReference>
<dbReference type="Pfam" id="PF00385">
    <property type="entry name" value="Chromo"/>
    <property type="match status" value="1"/>
</dbReference>
<feature type="compositionally biased region" description="Basic and acidic residues" evidence="1">
    <location>
        <begin position="22"/>
        <end position="34"/>
    </location>
</feature>
<evidence type="ECO:0000313" key="4">
    <source>
        <dbReference type="Proteomes" id="UP001162060"/>
    </source>
</evidence>
<dbReference type="Proteomes" id="UP001162060">
    <property type="component" value="Unassembled WGS sequence"/>
</dbReference>
<evidence type="ECO:0000256" key="1">
    <source>
        <dbReference type="SAM" id="MobiDB-lite"/>
    </source>
</evidence>
<dbReference type="CDD" id="cd00024">
    <property type="entry name" value="CD_CSD"/>
    <property type="match status" value="1"/>
</dbReference>
<organism evidence="3 4">
    <name type="scientific">Peronospora matthiolae</name>
    <dbReference type="NCBI Taxonomy" id="2874970"/>
    <lineage>
        <taxon>Eukaryota</taxon>
        <taxon>Sar</taxon>
        <taxon>Stramenopiles</taxon>
        <taxon>Oomycota</taxon>
        <taxon>Peronosporomycetes</taxon>
        <taxon>Peronosporales</taxon>
        <taxon>Peronosporaceae</taxon>
        <taxon>Peronospora</taxon>
    </lineage>
</organism>
<dbReference type="InterPro" id="IPR016197">
    <property type="entry name" value="Chromo-like_dom_sf"/>
</dbReference>
<dbReference type="PROSITE" id="PS50013">
    <property type="entry name" value="CHROMO_2"/>
    <property type="match status" value="1"/>
</dbReference>
<protein>
    <recommendedName>
        <fullName evidence="2">Chromo domain-containing protein</fullName>
    </recommendedName>
</protein>
<evidence type="ECO:0000259" key="2">
    <source>
        <dbReference type="PROSITE" id="PS50013"/>
    </source>
</evidence>
<feature type="domain" description="Chromo" evidence="2">
    <location>
        <begin position="159"/>
        <end position="191"/>
    </location>
</feature>
<reference evidence="3" key="1">
    <citation type="submission" date="2024-01" db="EMBL/GenBank/DDBJ databases">
        <authorList>
            <person name="Webb A."/>
        </authorList>
    </citation>
    <scope>NUCLEOTIDE SEQUENCE</scope>
    <source>
        <strain evidence="3">Pm1</strain>
    </source>
</reference>
<dbReference type="AlphaFoldDB" id="A0AAV1UJE0"/>
<gene>
    <name evidence="3" type="ORF">PM001_LOCUS18938</name>
</gene>
<feature type="region of interest" description="Disordered" evidence="1">
    <location>
        <begin position="1"/>
        <end position="96"/>
    </location>
</feature>
<dbReference type="Gene3D" id="2.40.50.40">
    <property type="match status" value="1"/>
</dbReference>
<dbReference type="InterPro" id="IPR023780">
    <property type="entry name" value="Chromo_domain"/>
</dbReference>
<evidence type="ECO:0000313" key="3">
    <source>
        <dbReference type="EMBL" id="CAK7933788.1"/>
    </source>
</evidence>
<accession>A0AAV1UJE0</accession>
<comment type="caution">
    <text evidence="3">The sequence shown here is derived from an EMBL/GenBank/DDBJ whole genome shotgun (WGS) entry which is preliminary data.</text>
</comment>